<name>A0A8C4GZ99_DICLA</name>
<reference evidence="3" key="1">
    <citation type="submission" date="2025-08" db="UniProtKB">
        <authorList>
            <consortium name="Ensembl"/>
        </authorList>
    </citation>
    <scope>IDENTIFICATION</scope>
</reference>
<dbReference type="Gene3D" id="2.60.40.10">
    <property type="entry name" value="Immunoglobulins"/>
    <property type="match status" value="1"/>
</dbReference>
<evidence type="ECO:0000313" key="3">
    <source>
        <dbReference type="Ensembl" id="ENSDLAP00005034769.2"/>
    </source>
</evidence>
<evidence type="ECO:0000259" key="2">
    <source>
        <dbReference type="PROSITE" id="PS50835"/>
    </source>
</evidence>
<evidence type="ECO:0000256" key="1">
    <source>
        <dbReference type="SAM" id="SignalP"/>
    </source>
</evidence>
<dbReference type="Proteomes" id="UP000694389">
    <property type="component" value="Unassembled WGS sequence"/>
</dbReference>
<reference evidence="3" key="2">
    <citation type="submission" date="2025-09" db="UniProtKB">
        <authorList>
            <consortium name="Ensembl"/>
        </authorList>
    </citation>
    <scope>IDENTIFICATION</scope>
</reference>
<organism evidence="3 4">
    <name type="scientific">Dicentrarchus labrax</name>
    <name type="common">European seabass</name>
    <name type="synonym">Morone labrax</name>
    <dbReference type="NCBI Taxonomy" id="13489"/>
    <lineage>
        <taxon>Eukaryota</taxon>
        <taxon>Metazoa</taxon>
        <taxon>Chordata</taxon>
        <taxon>Craniata</taxon>
        <taxon>Vertebrata</taxon>
        <taxon>Euteleostomi</taxon>
        <taxon>Actinopterygii</taxon>
        <taxon>Neopterygii</taxon>
        <taxon>Teleostei</taxon>
        <taxon>Neoteleostei</taxon>
        <taxon>Acanthomorphata</taxon>
        <taxon>Eupercaria</taxon>
        <taxon>Moronidae</taxon>
        <taxon>Dicentrarchus</taxon>
    </lineage>
</organism>
<dbReference type="Ensembl" id="ENSDLAT00005037091.2">
    <property type="protein sequence ID" value="ENSDLAP00005034769.2"/>
    <property type="gene ID" value="ENSDLAG00005015521.2"/>
</dbReference>
<keyword evidence="1" id="KW-0732">Signal</keyword>
<dbReference type="PROSITE" id="PS50835">
    <property type="entry name" value="IG_LIKE"/>
    <property type="match status" value="1"/>
</dbReference>
<feature type="domain" description="Ig-like" evidence="2">
    <location>
        <begin position="4"/>
        <end position="91"/>
    </location>
</feature>
<feature type="signal peptide" evidence="1">
    <location>
        <begin position="1"/>
        <end position="22"/>
    </location>
</feature>
<accession>A0A8C4GZ99</accession>
<dbReference type="SUPFAM" id="SSF48726">
    <property type="entry name" value="Immunoglobulin"/>
    <property type="match status" value="1"/>
</dbReference>
<dbReference type="AlphaFoldDB" id="A0A8C4GZ99"/>
<dbReference type="InterPro" id="IPR013783">
    <property type="entry name" value="Ig-like_fold"/>
</dbReference>
<dbReference type="InterPro" id="IPR007110">
    <property type="entry name" value="Ig-like_dom"/>
</dbReference>
<sequence length="107" mass="12252">FCKTELLLIQLLFPSFLVVEEGSDVVLPCSLSSKENIVDKLFDWRKDGQKKKKERNSRIGISRSNLRRFPISMSHVCALTLSAEMTPQVISYLPVEEFISASYKNQQ</sequence>
<dbReference type="InterPro" id="IPR036179">
    <property type="entry name" value="Ig-like_dom_sf"/>
</dbReference>
<evidence type="ECO:0000313" key="4">
    <source>
        <dbReference type="Proteomes" id="UP000694389"/>
    </source>
</evidence>
<keyword evidence="4" id="KW-1185">Reference proteome</keyword>
<feature type="chain" id="PRO_5035827970" description="Ig-like domain-containing protein" evidence="1">
    <location>
        <begin position="23"/>
        <end position="107"/>
    </location>
</feature>
<protein>
    <recommendedName>
        <fullName evidence="2">Ig-like domain-containing protein</fullName>
    </recommendedName>
</protein>
<proteinExistence type="predicted"/>